<dbReference type="OrthoDB" id="110640at2"/>
<dbReference type="Proteomes" id="UP000183107">
    <property type="component" value="Unassembled WGS sequence"/>
</dbReference>
<organism evidence="2 3">
    <name type="scientific">Nitrosospira briensis</name>
    <dbReference type="NCBI Taxonomy" id="35799"/>
    <lineage>
        <taxon>Bacteria</taxon>
        <taxon>Pseudomonadati</taxon>
        <taxon>Pseudomonadota</taxon>
        <taxon>Betaproteobacteria</taxon>
        <taxon>Nitrosomonadales</taxon>
        <taxon>Nitrosomonadaceae</taxon>
        <taxon>Nitrosospira</taxon>
    </lineage>
</organism>
<dbReference type="RefSeq" id="WP_074797857.1">
    <property type="nucleotide sequence ID" value="NZ_FOVJ01000006.1"/>
</dbReference>
<accession>A0A1I5E076</accession>
<evidence type="ECO:0000313" key="3">
    <source>
        <dbReference type="Proteomes" id="UP000183107"/>
    </source>
</evidence>
<keyword evidence="3" id="KW-1185">Reference proteome</keyword>
<dbReference type="InterPro" id="IPR027417">
    <property type="entry name" value="P-loop_NTPase"/>
</dbReference>
<name>A0A1I5E076_9PROT</name>
<protein>
    <recommendedName>
        <fullName evidence="4">ATP-binding protein</fullName>
    </recommendedName>
</protein>
<dbReference type="AlphaFoldDB" id="A0A1I5E076"/>
<feature type="region of interest" description="Disordered" evidence="1">
    <location>
        <begin position="508"/>
        <end position="588"/>
    </location>
</feature>
<proteinExistence type="predicted"/>
<dbReference type="EMBL" id="FOVJ01000006">
    <property type="protein sequence ID" value="SFO04934.1"/>
    <property type="molecule type" value="Genomic_DNA"/>
</dbReference>
<gene>
    <name evidence="2" type="ORF">SAMN05216386_2491</name>
</gene>
<feature type="compositionally biased region" description="Basic and acidic residues" evidence="1">
    <location>
        <begin position="539"/>
        <end position="549"/>
    </location>
</feature>
<feature type="region of interest" description="Disordered" evidence="1">
    <location>
        <begin position="19"/>
        <end position="41"/>
    </location>
</feature>
<evidence type="ECO:0008006" key="4">
    <source>
        <dbReference type="Google" id="ProtNLM"/>
    </source>
</evidence>
<sequence length="588" mass="64660">MLNDTLKWQNNQVATLIPRYEHGASGKNNADSQTKKDGKEDKSTANALIELAVRHCEFFHDERGDGYAVVTDNQVRLTLGLRRKEFRRWLAGTFYKTTKRAANNEALSTALSVLEAMAAYDNPQLELSNRFAMRDGEIYIDLADKRWRAIKVSAAGWEIVDKPAIMFRRYPHQHALPDPVGGRKLSDIHQHLRIRSKDDQYMMEAWLVACAFPNVPRPAITFHGPQGASKTTTARCIKALVDPSLTGSVDLGKSPADLAQILDHHGVPCFDNLTSIQTWAADMLCRGVTGGAFTKRELYSDNSDVILSFKRPIIITGINIPTHAPDLLDRLLLIELERIPANKRMDETTFWTRFNADLPLLFGALLDAIAGTLRHLPTIKLSRMARMADFTRIACAYAEYAGIGSKKMLSIIMKHASRQTEEVLQADPVATAILNFVKKQVRWTGTASELLNLLNGATPGPRPEKWPRQANNLTRQMNVLQATLEEAGISVTRHKKGRKGDKQVTLEYKAKSSSASSAPSNPPIGGNLPADGNSNVSSVKDDKCEDKHLSTAISSAIKPSTGTASGDAVGKDDKPGVISRTLAGYGAD</sequence>
<reference evidence="3" key="1">
    <citation type="submission" date="2016-10" db="EMBL/GenBank/DDBJ databases">
        <authorList>
            <person name="Varghese N."/>
        </authorList>
    </citation>
    <scope>NUCLEOTIDE SEQUENCE [LARGE SCALE GENOMIC DNA]</scope>
    <source>
        <strain evidence="3">Nsp8</strain>
    </source>
</reference>
<evidence type="ECO:0000256" key="1">
    <source>
        <dbReference type="SAM" id="MobiDB-lite"/>
    </source>
</evidence>
<feature type="compositionally biased region" description="Polar residues" evidence="1">
    <location>
        <begin position="551"/>
        <end position="564"/>
    </location>
</feature>
<dbReference type="SUPFAM" id="SSF52540">
    <property type="entry name" value="P-loop containing nucleoside triphosphate hydrolases"/>
    <property type="match status" value="1"/>
</dbReference>
<evidence type="ECO:0000313" key="2">
    <source>
        <dbReference type="EMBL" id="SFO04934.1"/>
    </source>
</evidence>